<dbReference type="EMBL" id="MN740199">
    <property type="protein sequence ID" value="QHT93026.1"/>
    <property type="molecule type" value="Genomic_DNA"/>
</dbReference>
<protein>
    <submittedName>
        <fullName evidence="1">Uncharacterized protein</fullName>
    </submittedName>
</protein>
<evidence type="ECO:0000313" key="1">
    <source>
        <dbReference type="EMBL" id="QHT93026.1"/>
    </source>
</evidence>
<dbReference type="AlphaFoldDB" id="A0A6C0IKS2"/>
<accession>A0A6C0IKS2</accession>
<sequence length="133" mass="14687">MSSLGGGFQGFSAKQTITNYKDGQQTSTRDILRRAWNTPFATGTVNGEVRRVTPFRAVNNSGDFLLRQNYNSKGANPDSTGIPSANTNPRFVADSSDYVKYRRQVSVNRNYNDLANGGDEHNGSVTFLMNVRN</sequence>
<organism evidence="1">
    <name type="scientific">viral metagenome</name>
    <dbReference type="NCBI Taxonomy" id="1070528"/>
    <lineage>
        <taxon>unclassified sequences</taxon>
        <taxon>metagenomes</taxon>
        <taxon>organismal metagenomes</taxon>
    </lineage>
</organism>
<proteinExistence type="predicted"/>
<name>A0A6C0IKS2_9ZZZZ</name>
<reference evidence="1" key="1">
    <citation type="journal article" date="2020" name="Nature">
        <title>Giant virus diversity and host interactions through global metagenomics.</title>
        <authorList>
            <person name="Schulz F."/>
            <person name="Roux S."/>
            <person name="Paez-Espino D."/>
            <person name="Jungbluth S."/>
            <person name="Walsh D.A."/>
            <person name="Denef V.J."/>
            <person name="McMahon K.D."/>
            <person name="Konstantinidis K.T."/>
            <person name="Eloe-Fadrosh E.A."/>
            <person name="Kyrpides N.C."/>
            <person name="Woyke T."/>
        </authorList>
    </citation>
    <scope>NUCLEOTIDE SEQUENCE</scope>
    <source>
        <strain evidence="1">GVMAG-M-3300023210-19</strain>
    </source>
</reference>